<dbReference type="PANTHER" id="PTHR43464">
    <property type="entry name" value="METHYLTRANSFERASE"/>
    <property type="match status" value="1"/>
</dbReference>
<dbReference type="Proteomes" id="UP001139336">
    <property type="component" value="Unassembled WGS sequence"/>
</dbReference>
<dbReference type="RefSeq" id="WP_236118466.1">
    <property type="nucleotide sequence ID" value="NZ_JAKGSI010000002.1"/>
</dbReference>
<dbReference type="CDD" id="cd02440">
    <property type="entry name" value="AdoMet_MTases"/>
    <property type="match status" value="1"/>
</dbReference>
<comment type="caution">
    <text evidence="5">The sequence shown here is derived from an EMBL/GenBank/DDBJ whole genome shotgun (WGS) entry which is preliminary data.</text>
</comment>
<evidence type="ECO:0000259" key="4">
    <source>
        <dbReference type="Pfam" id="PF13649"/>
    </source>
</evidence>
<name>A0A9X1QRU6_9CORY</name>
<evidence type="ECO:0000256" key="1">
    <source>
        <dbReference type="ARBA" id="ARBA00022603"/>
    </source>
</evidence>
<evidence type="ECO:0000256" key="2">
    <source>
        <dbReference type="ARBA" id="ARBA00022679"/>
    </source>
</evidence>
<dbReference type="GO" id="GO:0032259">
    <property type="term" value="P:methylation"/>
    <property type="evidence" value="ECO:0007669"/>
    <property type="project" value="UniProtKB-KW"/>
</dbReference>
<dbReference type="InterPro" id="IPR029063">
    <property type="entry name" value="SAM-dependent_MTases_sf"/>
</dbReference>
<dbReference type="SUPFAM" id="SSF53335">
    <property type="entry name" value="S-adenosyl-L-methionine-dependent methyltransferases"/>
    <property type="match status" value="1"/>
</dbReference>
<dbReference type="InterPro" id="IPR041698">
    <property type="entry name" value="Methyltransf_25"/>
</dbReference>
<keyword evidence="1 5" id="KW-0489">Methyltransferase</keyword>
<keyword evidence="6" id="KW-1185">Reference proteome</keyword>
<sequence length="194" mass="21340">MPTWKEIVEKNPQHSVQYAARWRRFQAEGTDIDGEARMIDAMAPRGARILDAGCGTGRVGGYLAARGHRVTGTDVDDVLLEHARHDFPDVTWARVDLETEPQPEGPYDIIVLAGNVVGFIDPAARGAMLRSLREVLADGGRCVIGYGAGRGWPFDDFLRDAQAAGFREDILFSSWDLRPFTADSPFLVAVLRGD</sequence>
<reference evidence="5" key="1">
    <citation type="submission" date="2022-01" db="EMBL/GenBank/DDBJ databases">
        <title>Corynebacterium sp. nov isolated from isolated from the feces of the greater white-fronted geese (Anser albifrons) at Poyang Lake, PR China.</title>
        <authorList>
            <person name="Liu Q."/>
        </authorList>
    </citation>
    <scope>NUCLEOTIDE SEQUENCE</scope>
    <source>
        <strain evidence="5">JCM 32435</strain>
    </source>
</reference>
<accession>A0A9X1QRU6</accession>
<dbReference type="Gene3D" id="3.40.50.150">
    <property type="entry name" value="Vaccinia Virus protein VP39"/>
    <property type="match status" value="1"/>
</dbReference>
<evidence type="ECO:0000313" key="5">
    <source>
        <dbReference type="EMBL" id="MCF4006683.1"/>
    </source>
</evidence>
<keyword evidence="2" id="KW-0808">Transferase</keyword>
<protein>
    <submittedName>
        <fullName evidence="5">Class I SAM-dependent methyltransferase</fullName>
    </submittedName>
</protein>
<dbReference type="PANTHER" id="PTHR43464:SF19">
    <property type="entry name" value="UBIQUINONE BIOSYNTHESIS O-METHYLTRANSFERASE, MITOCHONDRIAL"/>
    <property type="match status" value="1"/>
</dbReference>
<evidence type="ECO:0000256" key="3">
    <source>
        <dbReference type="ARBA" id="ARBA00022691"/>
    </source>
</evidence>
<gene>
    <name evidence="5" type="ORF">L1O03_05750</name>
</gene>
<proteinExistence type="predicted"/>
<dbReference type="EMBL" id="JAKGSI010000002">
    <property type="protein sequence ID" value="MCF4006683.1"/>
    <property type="molecule type" value="Genomic_DNA"/>
</dbReference>
<dbReference type="Pfam" id="PF13649">
    <property type="entry name" value="Methyltransf_25"/>
    <property type="match status" value="1"/>
</dbReference>
<feature type="domain" description="Methyltransferase" evidence="4">
    <location>
        <begin position="49"/>
        <end position="140"/>
    </location>
</feature>
<dbReference type="GO" id="GO:0008168">
    <property type="term" value="F:methyltransferase activity"/>
    <property type="evidence" value="ECO:0007669"/>
    <property type="project" value="UniProtKB-KW"/>
</dbReference>
<keyword evidence="3" id="KW-0949">S-adenosyl-L-methionine</keyword>
<evidence type="ECO:0000313" key="6">
    <source>
        <dbReference type="Proteomes" id="UP001139336"/>
    </source>
</evidence>
<organism evidence="5 6">
    <name type="scientific">Corynebacterium uropygiale</name>
    <dbReference type="NCBI Taxonomy" id="1775911"/>
    <lineage>
        <taxon>Bacteria</taxon>
        <taxon>Bacillati</taxon>
        <taxon>Actinomycetota</taxon>
        <taxon>Actinomycetes</taxon>
        <taxon>Mycobacteriales</taxon>
        <taxon>Corynebacteriaceae</taxon>
        <taxon>Corynebacterium</taxon>
    </lineage>
</organism>
<dbReference type="AlphaFoldDB" id="A0A9X1QRU6"/>